<sequence>MAGRNTSLYIGLRCGPFEALCYLCGSLSDVVRRFSLRVSVIPYCCVQAISDMFRLRASLDQMILRLAIPIHGICEQSSRLPSMESSSVMGGKSITAGRIMRKRSDQSKDNINVLLQGLRAVSFRDLTSLLAKSSEDSLSSLQFLLQDPNTTSRIYVLSVFVTETLAQTNRKHEDNSYFNPPSMESRQASSHRSLGAEFYERSPPPPPPKKTKKDESETTGI</sequence>
<proteinExistence type="predicted"/>
<evidence type="ECO:0000313" key="2">
    <source>
        <dbReference type="EMBL" id="VVB17352.1"/>
    </source>
</evidence>
<dbReference type="EMBL" id="CABITT030000008">
    <property type="protein sequence ID" value="VVB17352.1"/>
    <property type="molecule type" value="Genomic_DNA"/>
</dbReference>
<keyword evidence="3" id="KW-1185">Reference proteome</keyword>
<dbReference type="Proteomes" id="UP000489600">
    <property type="component" value="Unassembled WGS sequence"/>
</dbReference>
<evidence type="ECO:0000256" key="1">
    <source>
        <dbReference type="SAM" id="MobiDB-lite"/>
    </source>
</evidence>
<evidence type="ECO:0000313" key="3">
    <source>
        <dbReference type="Proteomes" id="UP000489600"/>
    </source>
</evidence>
<name>A0A565CUU0_9BRAS</name>
<dbReference type="OrthoDB" id="1063282at2759"/>
<accession>A0A565CUU0</accession>
<feature type="compositionally biased region" description="Basic and acidic residues" evidence="1">
    <location>
        <begin position="212"/>
        <end position="221"/>
    </location>
</feature>
<dbReference type="AlphaFoldDB" id="A0A565CUU0"/>
<comment type="caution">
    <text evidence="2">The sequence shown here is derived from an EMBL/GenBank/DDBJ whole genome shotgun (WGS) entry which is preliminary data.</text>
</comment>
<gene>
    <name evidence="2" type="ORF">ANE_LOCUS27796</name>
</gene>
<feature type="compositionally biased region" description="Polar residues" evidence="1">
    <location>
        <begin position="176"/>
        <end position="192"/>
    </location>
</feature>
<organism evidence="2 3">
    <name type="scientific">Arabis nemorensis</name>
    <dbReference type="NCBI Taxonomy" id="586526"/>
    <lineage>
        <taxon>Eukaryota</taxon>
        <taxon>Viridiplantae</taxon>
        <taxon>Streptophyta</taxon>
        <taxon>Embryophyta</taxon>
        <taxon>Tracheophyta</taxon>
        <taxon>Spermatophyta</taxon>
        <taxon>Magnoliopsida</taxon>
        <taxon>eudicotyledons</taxon>
        <taxon>Gunneridae</taxon>
        <taxon>Pentapetalae</taxon>
        <taxon>rosids</taxon>
        <taxon>malvids</taxon>
        <taxon>Brassicales</taxon>
        <taxon>Brassicaceae</taxon>
        <taxon>Arabideae</taxon>
        <taxon>Arabis</taxon>
    </lineage>
</organism>
<feature type="region of interest" description="Disordered" evidence="1">
    <location>
        <begin position="170"/>
        <end position="221"/>
    </location>
</feature>
<reference evidence="2" key="1">
    <citation type="submission" date="2019-07" db="EMBL/GenBank/DDBJ databases">
        <authorList>
            <person name="Dittberner H."/>
        </authorList>
    </citation>
    <scope>NUCLEOTIDE SEQUENCE [LARGE SCALE GENOMIC DNA]</scope>
</reference>
<protein>
    <submittedName>
        <fullName evidence="2">Uncharacterized protein</fullName>
    </submittedName>
</protein>